<dbReference type="Gene3D" id="3.10.100.10">
    <property type="entry name" value="Mannose-Binding Protein A, subunit A"/>
    <property type="match status" value="1"/>
</dbReference>
<dbReference type="CDD" id="cd00037">
    <property type="entry name" value="CLECT"/>
    <property type="match status" value="1"/>
</dbReference>
<dbReference type="PROSITE" id="PS50041">
    <property type="entry name" value="C_TYPE_LECTIN_2"/>
    <property type="match status" value="1"/>
</dbReference>
<dbReference type="InterPro" id="IPR001304">
    <property type="entry name" value="C-type_lectin-like"/>
</dbReference>
<evidence type="ECO:0000259" key="3">
    <source>
        <dbReference type="PROSITE" id="PS50041"/>
    </source>
</evidence>
<dbReference type="SUPFAM" id="SSF56436">
    <property type="entry name" value="C-type lectin-like"/>
    <property type="match status" value="1"/>
</dbReference>
<dbReference type="VEuPathDB" id="VectorBase:LDEU011258"/>
<dbReference type="InterPro" id="IPR016187">
    <property type="entry name" value="CTDL_fold"/>
</dbReference>
<dbReference type="InterPro" id="IPR016186">
    <property type="entry name" value="C-type_lectin-like/link_sf"/>
</dbReference>
<reference evidence="4 5" key="1">
    <citation type="journal article" date="2018" name="Gigascience">
        <title>Genomes of trombidid mites reveal novel predicted allergens and laterally-transferred genes associated with secondary metabolism.</title>
        <authorList>
            <person name="Dong X."/>
            <person name="Chaisiri K."/>
            <person name="Xia D."/>
            <person name="Armstrong S.D."/>
            <person name="Fang Y."/>
            <person name="Donnelly M.J."/>
            <person name="Kadowaki T."/>
            <person name="McGarry J.W."/>
            <person name="Darby A.C."/>
            <person name="Makepeace B.L."/>
        </authorList>
    </citation>
    <scope>NUCLEOTIDE SEQUENCE [LARGE SCALE GENOMIC DNA]</scope>
    <source>
        <strain evidence="4">UoL-UT</strain>
    </source>
</reference>
<organism evidence="4 5">
    <name type="scientific">Leptotrombidium deliense</name>
    <dbReference type="NCBI Taxonomy" id="299467"/>
    <lineage>
        <taxon>Eukaryota</taxon>
        <taxon>Metazoa</taxon>
        <taxon>Ecdysozoa</taxon>
        <taxon>Arthropoda</taxon>
        <taxon>Chelicerata</taxon>
        <taxon>Arachnida</taxon>
        <taxon>Acari</taxon>
        <taxon>Acariformes</taxon>
        <taxon>Trombidiformes</taxon>
        <taxon>Prostigmata</taxon>
        <taxon>Anystina</taxon>
        <taxon>Parasitengona</taxon>
        <taxon>Trombiculoidea</taxon>
        <taxon>Trombiculidae</taxon>
        <taxon>Leptotrombidium</taxon>
    </lineage>
</organism>
<dbReference type="EMBL" id="NCKV01015516">
    <property type="protein sequence ID" value="RWS20782.1"/>
    <property type="molecule type" value="Genomic_DNA"/>
</dbReference>
<dbReference type="InterPro" id="IPR050111">
    <property type="entry name" value="C-type_lectin/snaclec_domain"/>
</dbReference>
<dbReference type="SMART" id="SM00034">
    <property type="entry name" value="CLECT"/>
    <property type="match status" value="1"/>
</dbReference>
<proteinExistence type="predicted"/>
<feature type="domain" description="C-type lectin" evidence="3">
    <location>
        <begin position="23"/>
        <end position="135"/>
    </location>
</feature>
<feature type="coiled-coil region" evidence="1">
    <location>
        <begin position="153"/>
        <end position="180"/>
    </location>
</feature>
<feature type="region of interest" description="Disordered" evidence="2">
    <location>
        <begin position="214"/>
        <end position="233"/>
    </location>
</feature>
<dbReference type="Pfam" id="PF00059">
    <property type="entry name" value="Lectin_C"/>
    <property type="match status" value="1"/>
</dbReference>
<gene>
    <name evidence="4" type="ORF">B4U80_14224</name>
</gene>
<evidence type="ECO:0000313" key="5">
    <source>
        <dbReference type="Proteomes" id="UP000288716"/>
    </source>
</evidence>
<dbReference type="AlphaFoldDB" id="A0A443RZR8"/>
<feature type="compositionally biased region" description="Polar residues" evidence="2">
    <location>
        <begin position="221"/>
        <end position="233"/>
    </location>
</feature>
<sequence>PVLPLFEVIAYNSCLDQSIDGENVTKCYYLETFASSKKEASDLCKSINSSLVTIRDSTENNYLKTIIMFNRDYWTAGIRVIPRTNYFTWENGELFEFTNWASTEPNMDIHSNCISLRNGQWFANRCDEKFAVICEMIQASKNYIENEFGTSLINNFAKEMNTAKDELKSVNNILNEYKKRENRLLTLLNDIIDGKMFVQNDETDANRDERFIGSRARTKRSTSNSNIKQYSDK</sequence>
<protein>
    <submittedName>
        <fullName evidence="4">CD209 antigen-like protein C isoform X1</fullName>
    </submittedName>
</protein>
<keyword evidence="5" id="KW-1185">Reference proteome</keyword>
<dbReference type="OrthoDB" id="6344129at2759"/>
<comment type="caution">
    <text evidence="4">The sequence shown here is derived from an EMBL/GenBank/DDBJ whole genome shotgun (WGS) entry which is preliminary data.</text>
</comment>
<evidence type="ECO:0000313" key="4">
    <source>
        <dbReference type="EMBL" id="RWS20782.1"/>
    </source>
</evidence>
<dbReference type="Proteomes" id="UP000288716">
    <property type="component" value="Unassembled WGS sequence"/>
</dbReference>
<keyword evidence="1" id="KW-0175">Coiled coil</keyword>
<accession>A0A443RZR8</accession>
<evidence type="ECO:0000256" key="2">
    <source>
        <dbReference type="SAM" id="MobiDB-lite"/>
    </source>
</evidence>
<dbReference type="STRING" id="299467.A0A443RZR8"/>
<dbReference type="PANTHER" id="PTHR22803">
    <property type="entry name" value="MANNOSE, PHOSPHOLIPASE, LECTIN RECEPTOR RELATED"/>
    <property type="match status" value="1"/>
</dbReference>
<name>A0A443RZR8_9ACAR</name>
<feature type="non-terminal residue" evidence="4">
    <location>
        <position position="1"/>
    </location>
</feature>
<evidence type="ECO:0000256" key="1">
    <source>
        <dbReference type="SAM" id="Coils"/>
    </source>
</evidence>